<dbReference type="Pfam" id="PF14566">
    <property type="entry name" value="PTPlike_phytase"/>
    <property type="match status" value="1"/>
</dbReference>
<keyword evidence="3" id="KW-1185">Reference proteome</keyword>
<gene>
    <name evidence="2" type="ORF">CLCY_3c00390</name>
</gene>
<name>A0A0J8D797_CLOCY</name>
<keyword evidence="1" id="KW-0732">Signal</keyword>
<dbReference type="EMBL" id="LFVU01000026">
    <property type="protein sequence ID" value="KMT21772.1"/>
    <property type="molecule type" value="Genomic_DNA"/>
</dbReference>
<sequence length="283" mass="32700">MNLFKKYTKILALMVIMTIFSTVALPNIVDASNDQKYENNLILDNESKNELPYKYRIINSLKISGSSQINPNQIKNMKANIKNSQIFIVDLRDELHGFINNSPVSFYEPNKDLTKDLSTSKILANETLRLASIPKGDKLTLHSRNAGYSSSVFIESVLSESTVVRNNNLIYVRFASSNENIPSIKTIDQFVSFVKYQVPNTHLHFHCDNGEYRTTLFMSMYQMMKNKNNLPLKEILDYQYKIGGISLLDNPNKEKFLTSFYKYSLENINTNFRVPYSQWIKNQ</sequence>
<reference evidence="2 3" key="1">
    <citation type="submission" date="2015-06" db="EMBL/GenBank/DDBJ databases">
        <title>Draft genome sequence of the purine-degrading Clostridium cylindrosporum HC-1 (DSM 605).</title>
        <authorList>
            <person name="Poehlein A."/>
            <person name="Schiel-Bengelsdorf B."/>
            <person name="Bengelsdorf F."/>
            <person name="Daniel R."/>
            <person name="Duerre P."/>
        </authorList>
    </citation>
    <scope>NUCLEOTIDE SEQUENCE [LARGE SCALE GENOMIC DNA]</scope>
    <source>
        <strain evidence="2 3">DSM 605</strain>
    </source>
</reference>
<comment type="caution">
    <text evidence="2">The sequence shown here is derived from an EMBL/GenBank/DDBJ whole genome shotgun (WGS) entry which is preliminary data.</text>
</comment>
<dbReference type="InterPro" id="IPR016130">
    <property type="entry name" value="Tyr_Pase_AS"/>
</dbReference>
<dbReference type="PATRIC" id="fig|1121307.3.peg.1393"/>
<feature type="signal peptide" evidence="1">
    <location>
        <begin position="1"/>
        <end position="24"/>
    </location>
</feature>
<dbReference type="SUPFAM" id="SSF52799">
    <property type="entry name" value="(Phosphotyrosine protein) phosphatases II"/>
    <property type="match status" value="1"/>
</dbReference>
<dbReference type="AlphaFoldDB" id="A0A0J8D797"/>
<dbReference type="Gene3D" id="3.90.190.10">
    <property type="entry name" value="Protein tyrosine phosphatase superfamily"/>
    <property type="match status" value="1"/>
</dbReference>
<dbReference type="SMART" id="SM01301">
    <property type="entry name" value="PTPlike_phytase"/>
    <property type="match status" value="1"/>
</dbReference>
<accession>A0A0J8D797</accession>
<dbReference type="InterPro" id="IPR029021">
    <property type="entry name" value="Prot-tyrosine_phosphatase-like"/>
</dbReference>
<dbReference type="PROSITE" id="PS00383">
    <property type="entry name" value="TYR_PHOSPHATASE_1"/>
    <property type="match status" value="1"/>
</dbReference>
<dbReference type="STRING" id="1121307.CLCY_3c00390"/>
<evidence type="ECO:0000313" key="2">
    <source>
        <dbReference type="EMBL" id="KMT21772.1"/>
    </source>
</evidence>
<protein>
    <submittedName>
        <fullName evidence="2">Dual specificity protein phosphatase</fullName>
    </submittedName>
</protein>
<dbReference type="Proteomes" id="UP000036756">
    <property type="component" value="Unassembled WGS sequence"/>
</dbReference>
<feature type="chain" id="PRO_5038632251" evidence="1">
    <location>
        <begin position="25"/>
        <end position="283"/>
    </location>
</feature>
<dbReference type="OrthoDB" id="21920at2"/>
<evidence type="ECO:0000256" key="1">
    <source>
        <dbReference type="SAM" id="SignalP"/>
    </source>
</evidence>
<organism evidence="2 3">
    <name type="scientific">Clostridium cylindrosporum DSM 605</name>
    <dbReference type="NCBI Taxonomy" id="1121307"/>
    <lineage>
        <taxon>Bacteria</taxon>
        <taxon>Bacillati</taxon>
        <taxon>Bacillota</taxon>
        <taxon>Clostridia</taxon>
        <taxon>Eubacteriales</taxon>
        <taxon>Clostridiaceae</taxon>
        <taxon>Clostridium</taxon>
    </lineage>
</organism>
<evidence type="ECO:0000313" key="3">
    <source>
        <dbReference type="Proteomes" id="UP000036756"/>
    </source>
</evidence>
<proteinExistence type="predicted"/>
<dbReference type="RefSeq" id="WP_048570433.1">
    <property type="nucleotide sequence ID" value="NZ_LFVU01000026.1"/>
</dbReference>